<keyword evidence="3 6" id="KW-1133">Transmembrane helix</keyword>
<dbReference type="InterPro" id="IPR019109">
    <property type="entry name" value="MamF_MmsF"/>
</dbReference>
<dbReference type="OrthoDB" id="9808930at2"/>
<sequence>MLTFNPKPAGEDHDGKPRPPTQMEKGFAAMAHLAGILWIPYVPIPGLALVVPFLVLQFARVQSEFVEQHAVQACNFQLLMGCFYVLALVIAGAVQSALPIWWVVLGSSMFGLWEGAKAINGWPSKYPVSLKLFK</sequence>
<dbReference type="Pfam" id="PF09685">
    <property type="entry name" value="MamF_MmsF"/>
    <property type="match status" value="1"/>
</dbReference>
<evidence type="ECO:0000256" key="5">
    <source>
        <dbReference type="SAM" id="MobiDB-lite"/>
    </source>
</evidence>
<evidence type="ECO:0000313" key="8">
    <source>
        <dbReference type="Proteomes" id="UP000310016"/>
    </source>
</evidence>
<dbReference type="Proteomes" id="UP000310016">
    <property type="component" value="Unassembled WGS sequence"/>
</dbReference>
<comment type="subcellular location">
    <subcellularLocation>
        <location evidence="1">Membrane</location>
        <topology evidence="1">Multi-pass membrane protein</topology>
    </subcellularLocation>
</comment>
<feature type="transmembrane region" description="Helical" evidence="6">
    <location>
        <begin position="27"/>
        <end position="55"/>
    </location>
</feature>
<organism evidence="7 8">
    <name type="scientific">Chitiniphilus eburneus</name>
    <dbReference type="NCBI Taxonomy" id="2571148"/>
    <lineage>
        <taxon>Bacteria</taxon>
        <taxon>Pseudomonadati</taxon>
        <taxon>Pseudomonadota</taxon>
        <taxon>Betaproteobacteria</taxon>
        <taxon>Neisseriales</taxon>
        <taxon>Chitinibacteraceae</taxon>
        <taxon>Chitiniphilus</taxon>
    </lineage>
</organism>
<evidence type="ECO:0000256" key="6">
    <source>
        <dbReference type="SAM" id="Phobius"/>
    </source>
</evidence>
<protein>
    <submittedName>
        <fullName evidence="7">DUF4870 domain-containing protein</fullName>
    </submittedName>
</protein>
<reference evidence="7 8" key="1">
    <citation type="submission" date="2019-04" db="EMBL/GenBank/DDBJ databases">
        <title>Chitiniphilus eburnea sp. nov., a novel chitinolytic bacterium isolated from aquaculture sludge.</title>
        <authorList>
            <person name="Sheng M."/>
        </authorList>
    </citation>
    <scope>NUCLEOTIDE SEQUENCE [LARGE SCALE GENOMIC DNA]</scope>
    <source>
        <strain evidence="7 8">HX-2-15</strain>
    </source>
</reference>
<proteinExistence type="predicted"/>
<dbReference type="EMBL" id="SUMF01000001">
    <property type="protein sequence ID" value="TJZ79105.1"/>
    <property type="molecule type" value="Genomic_DNA"/>
</dbReference>
<feature type="transmembrane region" description="Helical" evidence="6">
    <location>
        <begin position="76"/>
        <end position="94"/>
    </location>
</feature>
<evidence type="ECO:0000256" key="1">
    <source>
        <dbReference type="ARBA" id="ARBA00004141"/>
    </source>
</evidence>
<accession>A0A4U0QCG6</accession>
<evidence type="ECO:0000256" key="4">
    <source>
        <dbReference type="ARBA" id="ARBA00023136"/>
    </source>
</evidence>
<feature type="region of interest" description="Disordered" evidence="5">
    <location>
        <begin position="1"/>
        <end position="21"/>
    </location>
</feature>
<keyword evidence="4 6" id="KW-0472">Membrane</keyword>
<keyword evidence="8" id="KW-1185">Reference proteome</keyword>
<dbReference type="RefSeq" id="WP_136771619.1">
    <property type="nucleotide sequence ID" value="NZ_CP156074.1"/>
</dbReference>
<evidence type="ECO:0000256" key="2">
    <source>
        <dbReference type="ARBA" id="ARBA00022692"/>
    </source>
</evidence>
<keyword evidence="2 6" id="KW-0812">Transmembrane</keyword>
<evidence type="ECO:0000256" key="3">
    <source>
        <dbReference type="ARBA" id="ARBA00022989"/>
    </source>
</evidence>
<evidence type="ECO:0000313" key="7">
    <source>
        <dbReference type="EMBL" id="TJZ79105.1"/>
    </source>
</evidence>
<gene>
    <name evidence="7" type="ORF">FAZ21_02125</name>
</gene>
<name>A0A4U0QCG6_9NEIS</name>
<comment type="caution">
    <text evidence="7">The sequence shown here is derived from an EMBL/GenBank/DDBJ whole genome shotgun (WGS) entry which is preliminary data.</text>
</comment>
<dbReference type="AlphaFoldDB" id="A0A4U0QCG6"/>